<dbReference type="PANTHER" id="PTHR44688:SF16">
    <property type="entry name" value="DNA-BINDING TRANSCRIPTIONAL ACTIVATOR DEVR_DOSR"/>
    <property type="match status" value="1"/>
</dbReference>
<evidence type="ECO:0000256" key="3">
    <source>
        <dbReference type="ARBA" id="ARBA00023163"/>
    </source>
</evidence>
<dbReference type="InterPro" id="IPR036388">
    <property type="entry name" value="WH-like_DNA-bd_sf"/>
</dbReference>
<evidence type="ECO:0000256" key="1">
    <source>
        <dbReference type="ARBA" id="ARBA00023015"/>
    </source>
</evidence>
<protein>
    <recommendedName>
        <fullName evidence="5">HTH luxR-type domain-containing protein</fullName>
    </recommendedName>
</protein>
<dbReference type="Gene3D" id="1.10.10.10">
    <property type="entry name" value="Winged helix-like DNA-binding domain superfamily/Winged helix DNA-binding domain"/>
    <property type="match status" value="1"/>
</dbReference>
<reference evidence="6 7" key="1">
    <citation type="submission" date="2016-10" db="EMBL/GenBank/DDBJ databases">
        <title>Genome sequence of Streptomyces sp. MUSC 93.</title>
        <authorList>
            <person name="Lee L.-H."/>
            <person name="Ser H.-L."/>
            <person name="Law J.W.-F."/>
        </authorList>
    </citation>
    <scope>NUCLEOTIDE SEQUENCE [LARGE SCALE GENOMIC DNA]</scope>
    <source>
        <strain evidence="6 7">MUSC 93</strain>
    </source>
</reference>
<dbReference type="PROSITE" id="PS50043">
    <property type="entry name" value="HTH_LUXR_2"/>
    <property type="match status" value="1"/>
</dbReference>
<keyword evidence="3" id="KW-0804">Transcription</keyword>
<dbReference type="SUPFAM" id="SSF46894">
    <property type="entry name" value="C-terminal effector domain of the bipartite response regulators"/>
    <property type="match status" value="1"/>
</dbReference>
<name>A0A1S2PKT3_9ACTN</name>
<dbReference type="Pfam" id="PF00196">
    <property type="entry name" value="GerE"/>
    <property type="match status" value="1"/>
</dbReference>
<organism evidence="6 7">
    <name type="scientific">Streptomyces colonosanans</name>
    <dbReference type="NCBI Taxonomy" id="1428652"/>
    <lineage>
        <taxon>Bacteria</taxon>
        <taxon>Bacillati</taxon>
        <taxon>Actinomycetota</taxon>
        <taxon>Actinomycetes</taxon>
        <taxon>Kitasatosporales</taxon>
        <taxon>Streptomycetaceae</taxon>
        <taxon>Streptomyces</taxon>
    </lineage>
</organism>
<evidence type="ECO:0000313" key="6">
    <source>
        <dbReference type="EMBL" id="OIJ94136.1"/>
    </source>
</evidence>
<dbReference type="EMBL" id="MLYP01000029">
    <property type="protein sequence ID" value="OIJ94136.1"/>
    <property type="molecule type" value="Genomic_DNA"/>
</dbReference>
<dbReference type="Proteomes" id="UP000179935">
    <property type="component" value="Unassembled WGS sequence"/>
</dbReference>
<dbReference type="RefSeq" id="WP_071366118.1">
    <property type="nucleotide sequence ID" value="NZ_MLYP01000029.1"/>
</dbReference>
<dbReference type="InterPro" id="IPR000792">
    <property type="entry name" value="Tscrpt_reg_LuxR_C"/>
</dbReference>
<sequence>MPAPRRAAAEPVLADAYADTVLSCLHRGGPAVLALAQVLAVVDEEETDDDLPARMLDAQPAAVAGRCGALETAGLLSGTRLWHPAARAAVLRSLAAPARRDLHRRAAVLLHADGAAATRIAPHLLAAAHDDLPWAVAVLRDAAGRHLAADRIHDARACLAAAPAACRDDGERAGLRARLAATAWLLDPSFGARHFEELATALRDGLLPGRHALDLARHLLWPGRFDEAALTVRRAAPMTGGPAADPPTGTEVRATRTLLSTRGLTLRVLADTEYGAERIALLTEAVAVLRAAGDSLQTADALAELARGHLRTGLATAARLAGRCGARPLAAALAAELEALAPHGRRPGERRGDGAAAVGPLSAAERRVAVLAADGHTNKEISHCLRGTVSTVEQHLTRVYRKLGVRARRDLASACARDAAQQMAAAPAPPRPARDRAIPADVSGSAV</sequence>
<feature type="region of interest" description="Disordered" evidence="4">
    <location>
        <begin position="422"/>
        <end position="447"/>
    </location>
</feature>
<gene>
    <name evidence="6" type="ORF">BIV24_11300</name>
</gene>
<keyword evidence="7" id="KW-1185">Reference proteome</keyword>
<keyword evidence="1" id="KW-0805">Transcription regulation</keyword>
<evidence type="ECO:0000256" key="4">
    <source>
        <dbReference type="SAM" id="MobiDB-lite"/>
    </source>
</evidence>
<dbReference type="InterPro" id="IPR016032">
    <property type="entry name" value="Sig_transdc_resp-reg_C-effctor"/>
</dbReference>
<dbReference type="OrthoDB" id="3178131at2"/>
<dbReference type="STRING" id="1428652.BIV24_11300"/>
<keyword evidence="2" id="KW-0238">DNA-binding</keyword>
<dbReference type="SMART" id="SM00421">
    <property type="entry name" value="HTH_LUXR"/>
    <property type="match status" value="1"/>
</dbReference>
<evidence type="ECO:0000256" key="2">
    <source>
        <dbReference type="ARBA" id="ARBA00023125"/>
    </source>
</evidence>
<dbReference type="PANTHER" id="PTHR44688">
    <property type="entry name" value="DNA-BINDING TRANSCRIPTIONAL ACTIVATOR DEVR_DOSR"/>
    <property type="match status" value="1"/>
</dbReference>
<dbReference type="GO" id="GO:0006355">
    <property type="term" value="P:regulation of DNA-templated transcription"/>
    <property type="evidence" value="ECO:0007669"/>
    <property type="project" value="InterPro"/>
</dbReference>
<dbReference type="AlphaFoldDB" id="A0A1S2PKT3"/>
<dbReference type="PRINTS" id="PR00038">
    <property type="entry name" value="HTHLUXR"/>
</dbReference>
<dbReference type="GO" id="GO:0003677">
    <property type="term" value="F:DNA binding"/>
    <property type="evidence" value="ECO:0007669"/>
    <property type="project" value="UniProtKB-KW"/>
</dbReference>
<evidence type="ECO:0000313" key="7">
    <source>
        <dbReference type="Proteomes" id="UP000179935"/>
    </source>
</evidence>
<comment type="caution">
    <text evidence="6">The sequence shown here is derived from an EMBL/GenBank/DDBJ whole genome shotgun (WGS) entry which is preliminary data.</text>
</comment>
<accession>A0A1S2PKT3</accession>
<proteinExistence type="predicted"/>
<feature type="domain" description="HTH luxR-type" evidence="5">
    <location>
        <begin position="354"/>
        <end position="419"/>
    </location>
</feature>
<evidence type="ECO:0000259" key="5">
    <source>
        <dbReference type="PROSITE" id="PS50043"/>
    </source>
</evidence>
<dbReference type="CDD" id="cd06170">
    <property type="entry name" value="LuxR_C_like"/>
    <property type="match status" value="1"/>
</dbReference>